<keyword evidence="8 10" id="KW-0131">Cell cycle</keyword>
<dbReference type="EMBL" id="DVNI01000009">
    <property type="protein sequence ID" value="HIU63551.1"/>
    <property type="molecule type" value="Genomic_DNA"/>
</dbReference>
<dbReference type="EC" id="2.4.1.227" evidence="10"/>
<dbReference type="Gene3D" id="3.40.50.2000">
    <property type="entry name" value="Glycogen Phosphorylase B"/>
    <property type="match status" value="2"/>
</dbReference>
<dbReference type="GO" id="GO:0005975">
    <property type="term" value="P:carbohydrate metabolic process"/>
    <property type="evidence" value="ECO:0007669"/>
    <property type="project" value="InterPro"/>
</dbReference>
<dbReference type="CDD" id="cd03785">
    <property type="entry name" value="GT28_MurG"/>
    <property type="match status" value="1"/>
</dbReference>
<keyword evidence="4 10" id="KW-0808">Transferase</keyword>
<evidence type="ECO:0000259" key="12">
    <source>
        <dbReference type="Pfam" id="PF04101"/>
    </source>
</evidence>
<keyword evidence="6 10" id="KW-0573">Peptidoglycan synthesis</keyword>
<comment type="pathway">
    <text evidence="10">Cell wall biogenesis; peptidoglycan biosynthesis.</text>
</comment>
<dbReference type="InterPro" id="IPR006009">
    <property type="entry name" value="GlcNAc_MurG"/>
</dbReference>
<dbReference type="NCBIfam" id="TIGR01133">
    <property type="entry name" value="murG"/>
    <property type="match status" value="1"/>
</dbReference>
<dbReference type="SUPFAM" id="SSF53756">
    <property type="entry name" value="UDP-Glycosyltransferase/glycogen phosphorylase"/>
    <property type="match status" value="1"/>
</dbReference>
<dbReference type="GO" id="GO:0008360">
    <property type="term" value="P:regulation of cell shape"/>
    <property type="evidence" value="ECO:0007669"/>
    <property type="project" value="UniProtKB-KW"/>
</dbReference>
<evidence type="ECO:0000256" key="2">
    <source>
        <dbReference type="ARBA" id="ARBA00022618"/>
    </source>
</evidence>
<evidence type="ECO:0000256" key="9">
    <source>
        <dbReference type="ARBA" id="ARBA00023316"/>
    </source>
</evidence>
<dbReference type="GO" id="GO:0050511">
    <property type="term" value="F:undecaprenyldiphospho-muramoylpentapeptide beta-N-acetylglucosaminyltransferase activity"/>
    <property type="evidence" value="ECO:0007669"/>
    <property type="project" value="UniProtKB-UniRule"/>
</dbReference>
<evidence type="ECO:0000256" key="6">
    <source>
        <dbReference type="ARBA" id="ARBA00022984"/>
    </source>
</evidence>
<dbReference type="AlphaFoldDB" id="A0A9D1MNG3"/>
<dbReference type="HAMAP" id="MF_00033">
    <property type="entry name" value="MurG"/>
    <property type="match status" value="1"/>
</dbReference>
<keyword evidence="5 10" id="KW-0133">Cell shape</keyword>
<comment type="function">
    <text evidence="10">Cell wall formation. Catalyzes the transfer of a GlcNAc subunit on undecaprenyl-pyrophosphoryl-MurNAc-pentapeptide (lipid intermediate I) to form undecaprenyl-pyrophosphoryl-MurNAc-(pentapeptide)GlcNAc (lipid intermediate II).</text>
</comment>
<evidence type="ECO:0000256" key="10">
    <source>
        <dbReference type="HAMAP-Rule" id="MF_00033"/>
    </source>
</evidence>
<keyword evidence="3 10" id="KW-0328">Glycosyltransferase</keyword>
<dbReference type="Proteomes" id="UP000824099">
    <property type="component" value="Unassembled WGS sequence"/>
</dbReference>
<evidence type="ECO:0000313" key="14">
    <source>
        <dbReference type="Proteomes" id="UP000824099"/>
    </source>
</evidence>
<feature type="domain" description="Glycosyl transferase family 28 C-terminal" evidence="12">
    <location>
        <begin position="189"/>
        <end position="351"/>
    </location>
</feature>
<evidence type="ECO:0000256" key="5">
    <source>
        <dbReference type="ARBA" id="ARBA00022960"/>
    </source>
</evidence>
<name>A0A9D1MNG3_9FIRM</name>
<dbReference type="PANTHER" id="PTHR21015:SF22">
    <property type="entry name" value="GLYCOSYLTRANSFERASE"/>
    <property type="match status" value="1"/>
</dbReference>
<dbReference type="InterPro" id="IPR007235">
    <property type="entry name" value="Glyco_trans_28_C"/>
</dbReference>
<feature type="binding site" evidence="10">
    <location>
        <position position="196"/>
    </location>
    <ligand>
        <name>UDP-N-acetyl-alpha-D-glucosamine</name>
        <dbReference type="ChEBI" id="CHEBI:57705"/>
    </ligand>
</feature>
<dbReference type="GO" id="GO:0051301">
    <property type="term" value="P:cell division"/>
    <property type="evidence" value="ECO:0007669"/>
    <property type="project" value="UniProtKB-KW"/>
</dbReference>
<keyword evidence="9 10" id="KW-0961">Cell wall biogenesis/degradation</keyword>
<evidence type="ECO:0000256" key="4">
    <source>
        <dbReference type="ARBA" id="ARBA00022679"/>
    </source>
</evidence>
<keyword evidence="2 10" id="KW-0132">Cell division</keyword>
<comment type="caution">
    <text evidence="13">The sequence shown here is derived from an EMBL/GenBank/DDBJ whole genome shotgun (WGS) entry which is preliminary data.</text>
</comment>
<evidence type="ECO:0000256" key="3">
    <source>
        <dbReference type="ARBA" id="ARBA00022676"/>
    </source>
</evidence>
<accession>A0A9D1MNG3</accession>
<feature type="binding site" evidence="10">
    <location>
        <begin position="10"/>
        <end position="12"/>
    </location>
    <ligand>
        <name>UDP-N-acetyl-alpha-D-glucosamine</name>
        <dbReference type="ChEBI" id="CHEBI:57705"/>
    </ligand>
</feature>
<dbReference type="Pfam" id="PF04101">
    <property type="entry name" value="Glyco_tran_28_C"/>
    <property type="match status" value="1"/>
</dbReference>
<comment type="caution">
    <text evidence="10">Lacks conserved residue(s) required for the propagation of feature annotation.</text>
</comment>
<feature type="binding site" evidence="10">
    <location>
        <position position="298"/>
    </location>
    <ligand>
        <name>UDP-N-acetyl-alpha-D-glucosamine</name>
        <dbReference type="ChEBI" id="CHEBI:57705"/>
    </ligand>
</feature>
<comment type="subcellular location">
    <subcellularLocation>
        <location evidence="10">Cell membrane</location>
        <topology evidence="10">Peripheral membrane protein</topology>
        <orientation evidence="10">Cytoplasmic side</orientation>
    </subcellularLocation>
</comment>
<dbReference type="Pfam" id="PF03033">
    <property type="entry name" value="Glyco_transf_28"/>
    <property type="match status" value="1"/>
</dbReference>
<evidence type="ECO:0000256" key="7">
    <source>
        <dbReference type="ARBA" id="ARBA00023136"/>
    </source>
</evidence>
<comment type="catalytic activity">
    <reaction evidence="10">
        <text>di-trans,octa-cis-undecaprenyl diphospho-N-acetyl-alpha-D-muramoyl-L-alanyl-D-glutamyl-meso-2,6-diaminopimeloyl-D-alanyl-D-alanine + UDP-N-acetyl-alpha-D-glucosamine = di-trans,octa-cis-undecaprenyl diphospho-[N-acetyl-alpha-D-glucosaminyl-(1-&gt;4)]-N-acetyl-alpha-D-muramoyl-L-alanyl-D-glutamyl-meso-2,6-diaminopimeloyl-D-alanyl-D-alanine + UDP + H(+)</text>
        <dbReference type="Rhea" id="RHEA:31227"/>
        <dbReference type="ChEBI" id="CHEBI:15378"/>
        <dbReference type="ChEBI" id="CHEBI:57705"/>
        <dbReference type="ChEBI" id="CHEBI:58223"/>
        <dbReference type="ChEBI" id="CHEBI:61387"/>
        <dbReference type="ChEBI" id="CHEBI:61388"/>
        <dbReference type="EC" id="2.4.1.227"/>
    </reaction>
</comment>
<gene>
    <name evidence="10 13" type="primary">murG</name>
    <name evidence="13" type="ORF">IAB06_00715</name>
</gene>
<keyword evidence="1 10" id="KW-1003">Cell membrane</keyword>
<dbReference type="GO" id="GO:0009252">
    <property type="term" value="P:peptidoglycan biosynthetic process"/>
    <property type="evidence" value="ECO:0007669"/>
    <property type="project" value="UniProtKB-UniRule"/>
</dbReference>
<evidence type="ECO:0000259" key="11">
    <source>
        <dbReference type="Pfam" id="PF03033"/>
    </source>
</evidence>
<dbReference type="InterPro" id="IPR004276">
    <property type="entry name" value="GlycoTrans_28_N"/>
</dbReference>
<sequence length="367" mass="39474">MRIIISGGGTGGHIYPALTIAEQIKKNQPSSDITFVGTQAGLERDIVPRYGYPLEFIEIAGFERKLSKDTFKSVFKLFKGLQQARQLVKKIQPELVIGTGGYVCGPVLLLAALKGIPTCIQEQNAMPGVTNKILSYFVNKVFLGYAEAEQYFGGKSQKVFTGNPVREELLTAKRSQAIVALGLDPNKKTVLISGGSRGARSINQAMLVVNETLANSKKLQIIHVTGTAGYEETCKKLSKTVLQANNIKIVPYLHDMPQALALTDLAVFRAGAIGLAELTALGVPSILIPYPYATANHQEFNAQALAKAGAAVVIKDSDLTGKILLEQLAIILQNENKLKEMQKEAIGLGRPHAAVDIANQALALVKA</sequence>
<comment type="similarity">
    <text evidence="10">Belongs to the glycosyltransferase 28 family. MurG subfamily.</text>
</comment>
<feature type="binding site" evidence="10">
    <location>
        <position position="124"/>
    </location>
    <ligand>
        <name>UDP-N-acetyl-alpha-D-glucosamine</name>
        <dbReference type="ChEBI" id="CHEBI:57705"/>
    </ligand>
</feature>
<organism evidence="13 14">
    <name type="scientific">Candidatus Avacidaminococcus intestinavium</name>
    <dbReference type="NCBI Taxonomy" id="2840684"/>
    <lineage>
        <taxon>Bacteria</taxon>
        <taxon>Bacillati</taxon>
        <taxon>Bacillota</taxon>
        <taxon>Negativicutes</taxon>
        <taxon>Acidaminococcales</taxon>
        <taxon>Acidaminococcaceae</taxon>
        <taxon>Acidaminococcaceae incertae sedis</taxon>
        <taxon>Candidatus Avacidaminococcus</taxon>
    </lineage>
</organism>
<evidence type="ECO:0000256" key="1">
    <source>
        <dbReference type="ARBA" id="ARBA00022475"/>
    </source>
</evidence>
<evidence type="ECO:0000313" key="13">
    <source>
        <dbReference type="EMBL" id="HIU63551.1"/>
    </source>
</evidence>
<reference evidence="13" key="1">
    <citation type="submission" date="2020-10" db="EMBL/GenBank/DDBJ databases">
        <authorList>
            <person name="Gilroy R."/>
        </authorList>
    </citation>
    <scope>NUCLEOTIDE SEQUENCE</scope>
    <source>
        <strain evidence="13">CHK160-1198</strain>
    </source>
</reference>
<keyword evidence="7 10" id="KW-0472">Membrane</keyword>
<dbReference type="GO" id="GO:0071555">
    <property type="term" value="P:cell wall organization"/>
    <property type="evidence" value="ECO:0007669"/>
    <property type="project" value="UniProtKB-KW"/>
</dbReference>
<dbReference type="PANTHER" id="PTHR21015">
    <property type="entry name" value="UDP-N-ACETYLGLUCOSAMINE--N-ACETYLMURAMYL-(PENTAPEPTIDE) PYROPHOSPHORYL-UNDECAPRENOL N-ACETYLGLUCOSAMINE TRANSFERASE 1"/>
    <property type="match status" value="1"/>
</dbReference>
<dbReference type="GO" id="GO:0005886">
    <property type="term" value="C:plasma membrane"/>
    <property type="evidence" value="ECO:0007669"/>
    <property type="project" value="UniProtKB-SubCell"/>
</dbReference>
<feature type="domain" description="Glycosyltransferase family 28 N-terminal" evidence="11">
    <location>
        <begin position="3"/>
        <end position="142"/>
    </location>
</feature>
<protein>
    <recommendedName>
        <fullName evidence="10">UDP-N-acetylglucosamine--N-acetylmuramyl-(pentapeptide) pyrophosphoryl-undecaprenol N-acetylglucosamine transferase</fullName>
        <ecNumber evidence="10">2.4.1.227</ecNumber>
    </recommendedName>
    <alternativeName>
        <fullName evidence="10">Undecaprenyl-PP-MurNAc-pentapeptide-UDPGlcNAc GlcNAc transferase</fullName>
    </alternativeName>
</protein>
<evidence type="ECO:0000256" key="8">
    <source>
        <dbReference type="ARBA" id="ARBA00023306"/>
    </source>
</evidence>
<proteinExistence type="inferred from homology"/>
<feature type="binding site" evidence="10">
    <location>
        <position position="166"/>
    </location>
    <ligand>
        <name>UDP-N-acetyl-alpha-D-glucosamine</name>
        <dbReference type="ChEBI" id="CHEBI:57705"/>
    </ligand>
</feature>
<reference evidence="13" key="2">
    <citation type="journal article" date="2021" name="PeerJ">
        <title>Extensive microbial diversity within the chicken gut microbiome revealed by metagenomics and culture.</title>
        <authorList>
            <person name="Gilroy R."/>
            <person name="Ravi A."/>
            <person name="Getino M."/>
            <person name="Pursley I."/>
            <person name="Horton D.L."/>
            <person name="Alikhan N.F."/>
            <person name="Baker D."/>
            <person name="Gharbi K."/>
            <person name="Hall N."/>
            <person name="Watson M."/>
            <person name="Adriaenssens E.M."/>
            <person name="Foster-Nyarko E."/>
            <person name="Jarju S."/>
            <person name="Secka A."/>
            <person name="Antonio M."/>
            <person name="Oren A."/>
            <person name="Chaudhuri R.R."/>
            <person name="La Ragione R."/>
            <person name="Hildebrand F."/>
            <person name="Pallen M.J."/>
        </authorList>
    </citation>
    <scope>NUCLEOTIDE SEQUENCE</scope>
    <source>
        <strain evidence="13">CHK160-1198</strain>
    </source>
</reference>